<dbReference type="Proteomes" id="UP000319383">
    <property type="component" value="Chromosome"/>
</dbReference>
<proteinExistence type="predicted"/>
<dbReference type="InterPro" id="IPR032675">
    <property type="entry name" value="LRR_dom_sf"/>
</dbReference>
<protein>
    <submittedName>
        <fullName evidence="2">Leucine Rich repeats (2 copies)</fullName>
    </submittedName>
</protein>
<dbReference type="EMBL" id="CP036276">
    <property type="protein sequence ID" value="QDU45513.1"/>
    <property type="molecule type" value="Genomic_DNA"/>
</dbReference>
<dbReference type="SUPFAM" id="SSF52047">
    <property type="entry name" value="RNI-like"/>
    <property type="match status" value="1"/>
</dbReference>
<dbReference type="Pfam" id="PF25372">
    <property type="entry name" value="DUF7885"/>
    <property type="match status" value="1"/>
</dbReference>
<dbReference type="PANTHER" id="PTHR13318">
    <property type="entry name" value="PARTNER OF PAIRED, ISOFORM B-RELATED"/>
    <property type="match status" value="1"/>
</dbReference>
<evidence type="ECO:0000259" key="1">
    <source>
        <dbReference type="Pfam" id="PF25372"/>
    </source>
</evidence>
<dbReference type="RefSeq" id="WP_197534323.1">
    <property type="nucleotide sequence ID" value="NZ_CP036276.1"/>
</dbReference>
<accession>A0A517ZSS6</accession>
<sequence>MKTLLRSEDVFLEALDAHDGHLAKALDSLWDVRPNHFAPTRVSYACEGDDIVAIDFKWTPLTNETLRHLSHLTCLKQLSIHGAEITDAGIAELIPLQNLEELNLGRTQVTDSGMDALKQLPKLRRLDVSTTEVTDVGLTNIAEFSKLEDCYLNFCREVSDWGLAPLLDLPKLKLLHVQGTRVTSAGAEDFAAARPDCDVIR</sequence>
<gene>
    <name evidence="2" type="ORF">Mal52_40070</name>
</gene>
<evidence type="ECO:0000313" key="2">
    <source>
        <dbReference type="EMBL" id="QDU45513.1"/>
    </source>
</evidence>
<dbReference type="GO" id="GO:0031146">
    <property type="term" value="P:SCF-dependent proteasomal ubiquitin-dependent protein catabolic process"/>
    <property type="evidence" value="ECO:0007669"/>
    <property type="project" value="TreeGrafter"/>
</dbReference>
<dbReference type="InterPro" id="IPR057207">
    <property type="entry name" value="FBXL15_LRR"/>
</dbReference>
<dbReference type="AlphaFoldDB" id="A0A517ZSS6"/>
<name>A0A517ZSS6_9PLAN</name>
<dbReference type="KEGG" id="sdyn:Mal52_40070"/>
<evidence type="ECO:0000313" key="3">
    <source>
        <dbReference type="Proteomes" id="UP000319383"/>
    </source>
</evidence>
<feature type="domain" description="F-box/LRR-repeat protein 15-like leucin rich repeat" evidence="1">
    <location>
        <begin position="97"/>
        <end position="167"/>
    </location>
</feature>
<keyword evidence="3" id="KW-1185">Reference proteome</keyword>
<dbReference type="PANTHER" id="PTHR13318:SF95">
    <property type="entry name" value="F-BOX PROTEIN YLR352W"/>
    <property type="match status" value="1"/>
</dbReference>
<reference evidence="2 3" key="1">
    <citation type="submission" date="2019-02" db="EMBL/GenBank/DDBJ databases">
        <title>Deep-cultivation of Planctomycetes and their phenomic and genomic characterization uncovers novel biology.</title>
        <authorList>
            <person name="Wiegand S."/>
            <person name="Jogler M."/>
            <person name="Boedeker C."/>
            <person name="Pinto D."/>
            <person name="Vollmers J."/>
            <person name="Rivas-Marin E."/>
            <person name="Kohn T."/>
            <person name="Peeters S.H."/>
            <person name="Heuer A."/>
            <person name="Rast P."/>
            <person name="Oberbeckmann S."/>
            <person name="Bunk B."/>
            <person name="Jeske O."/>
            <person name="Meyerdierks A."/>
            <person name="Storesund J.E."/>
            <person name="Kallscheuer N."/>
            <person name="Luecker S."/>
            <person name="Lage O.M."/>
            <person name="Pohl T."/>
            <person name="Merkel B.J."/>
            <person name="Hornburger P."/>
            <person name="Mueller R.-W."/>
            <person name="Bruemmer F."/>
            <person name="Labrenz M."/>
            <person name="Spormann A.M."/>
            <person name="Op den Camp H."/>
            <person name="Overmann J."/>
            <person name="Amann R."/>
            <person name="Jetten M.S.M."/>
            <person name="Mascher T."/>
            <person name="Medema M.H."/>
            <person name="Devos D.P."/>
            <person name="Kaster A.-K."/>
            <person name="Ovreas L."/>
            <person name="Rohde M."/>
            <person name="Galperin M.Y."/>
            <person name="Jogler C."/>
        </authorList>
    </citation>
    <scope>NUCLEOTIDE SEQUENCE [LARGE SCALE GENOMIC DNA]</scope>
    <source>
        <strain evidence="2 3">Mal52</strain>
    </source>
</reference>
<dbReference type="Gene3D" id="3.80.10.10">
    <property type="entry name" value="Ribonuclease Inhibitor"/>
    <property type="match status" value="2"/>
</dbReference>
<dbReference type="GO" id="GO:0019005">
    <property type="term" value="C:SCF ubiquitin ligase complex"/>
    <property type="evidence" value="ECO:0007669"/>
    <property type="project" value="TreeGrafter"/>
</dbReference>
<organism evidence="2 3">
    <name type="scientific">Symmachiella dynata</name>
    <dbReference type="NCBI Taxonomy" id="2527995"/>
    <lineage>
        <taxon>Bacteria</taxon>
        <taxon>Pseudomonadati</taxon>
        <taxon>Planctomycetota</taxon>
        <taxon>Planctomycetia</taxon>
        <taxon>Planctomycetales</taxon>
        <taxon>Planctomycetaceae</taxon>
        <taxon>Symmachiella</taxon>
    </lineage>
</organism>